<evidence type="ECO:0000256" key="2">
    <source>
        <dbReference type="ARBA" id="ARBA00022771"/>
    </source>
</evidence>
<accession>A0A1H6FKZ4</accession>
<dbReference type="AlphaFoldDB" id="A0A1H6FKZ4"/>
<dbReference type="Gene3D" id="1.10.472.170">
    <property type="match status" value="1"/>
</dbReference>
<reference evidence="9" key="1">
    <citation type="submission" date="2016-10" db="EMBL/GenBank/DDBJ databases">
        <authorList>
            <person name="Varghese N."/>
            <person name="Submissions S."/>
        </authorList>
    </citation>
    <scope>NUCLEOTIDE SEQUENCE [LARGE SCALE GENOMIC DNA]</scope>
    <source>
        <strain evidence="9">CGMCC 1.8981</strain>
    </source>
</reference>
<name>A0A1H6FKZ4_9EURY</name>
<evidence type="ECO:0000259" key="7">
    <source>
        <dbReference type="PROSITE" id="PS51134"/>
    </source>
</evidence>
<dbReference type="Pfam" id="PF00382">
    <property type="entry name" value="TFIIB"/>
    <property type="match status" value="1"/>
</dbReference>
<dbReference type="SUPFAM" id="SSF47954">
    <property type="entry name" value="Cyclin-like"/>
    <property type="match status" value="2"/>
</dbReference>
<dbReference type="PRINTS" id="PR00685">
    <property type="entry name" value="TIFACTORIIB"/>
</dbReference>
<dbReference type="PANTHER" id="PTHR11618:SF13">
    <property type="entry name" value="TRANSCRIPTION INITIATION FACTOR IIB"/>
    <property type="match status" value="1"/>
</dbReference>
<dbReference type="InterPro" id="IPR013137">
    <property type="entry name" value="Znf_TFIIB"/>
</dbReference>
<dbReference type="GO" id="GO:0003743">
    <property type="term" value="F:translation initiation factor activity"/>
    <property type="evidence" value="ECO:0007669"/>
    <property type="project" value="UniProtKB-KW"/>
</dbReference>
<dbReference type="InterPro" id="IPR036915">
    <property type="entry name" value="Cyclin-like_sf"/>
</dbReference>
<evidence type="ECO:0000256" key="5">
    <source>
        <dbReference type="ARBA" id="ARBA00023163"/>
    </source>
</evidence>
<keyword evidence="1" id="KW-0677">Repeat</keyword>
<evidence type="ECO:0000313" key="9">
    <source>
        <dbReference type="Proteomes" id="UP000199112"/>
    </source>
</evidence>
<proteinExistence type="predicted"/>
<dbReference type="GO" id="GO:0017025">
    <property type="term" value="F:TBP-class protein binding"/>
    <property type="evidence" value="ECO:0007669"/>
    <property type="project" value="InterPro"/>
</dbReference>
<dbReference type="EMBL" id="FNWL01000001">
    <property type="protein sequence ID" value="SEH11531.1"/>
    <property type="molecule type" value="Genomic_DNA"/>
</dbReference>
<keyword evidence="8" id="KW-0396">Initiation factor</keyword>
<dbReference type="PANTHER" id="PTHR11618">
    <property type="entry name" value="TRANSCRIPTION INITIATION FACTOR IIB-RELATED"/>
    <property type="match status" value="1"/>
</dbReference>
<dbReference type="PROSITE" id="PS51134">
    <property type="entry name" value="ZF_TFIIB"/>
    <property type="match status" value="1"/>
</dbReference>
<evidence type="ECO:0000256" key="1">
    <source>
        <dbReference type="ARBA" id="ARBA00022737"/>
    </source>
</evidence>
<dbReference type="GO" id="GO:0097550">
    <property type="term" value="C:transcription preinitiation complex"/>
    <property type="evidence" value="ECO:0007669"/>
    <property type="project" value="TreeGrafter"/>
</dbReference>
<keyword evidence="4" id="KW-0805">Transcription regulation</keyword>
<protein>
    <submittedName>
        <fullName evidence="8">Transcription initiation factor TFIIB</fullName>
    </submittedName>
</protein>
<evidence type="ECO:0000256" key="6">
    <source>
        <dbReference type="PROSITE-ProRule" id="PRU00469"/>
    </source>
</evidence>
<evidence type="ECO:0000256" key="4">
    <source>
        <dbReference type="ARBA" id="ARBA00023015"/>
    </source>
</evidence>
<dbReference type="Gene3D" id="1.10.472.10">
    <property type="entry name" value="Cyclin-like"/>
    <property type="match status" value="1"/>
</dbReference>
<feature type="domain" description="TFIIB-type" evidence="7">
    <location>
        <begin position="8"/>
        <end position="39"/>
    </location>
</feature>
<evidence type="ECO:0000256" key="3">
    <source>
        <dbReference type="ARBA" id="ARBA00022833"/>
    </source>
</evidence>
<keyword evidence="5" id="KW-0804">Transcription</keyword>
<organism evidence="8 9">
    <name type="scientific">Natronorubrum sediminis</name>
    <dbReference type="NCBI Taxonomy" id="640943"/>
    <lineage>
        <taxon>Archaea</taxon>
        <taxon>Methanobacteriati</taxon>
        <taxon>Methanobacteriota</taxon>
        <taxon>Stenosarchaea group</taxon>
        <taxon>Halobacteria</taxon>
        <taxon>Halobacteriales</taxon>
        <taxon>Natrialbaceae</taxon>
        <taxon>Natronorubrum</taxon>
    </lineage>
</organism>
<dbReference type="GO" id="GO:0008270">
    <property type="term" value="F:zinc ion binding"/>
    <property type="evidence" value="ECO:0007669"/>
    <property type="project" value="UniProtKB-KW"/>
</dbReference>
<dbReference type="InterPro" id="IPR013150">
    <property type="entry name" value="TFIIB_cyclin"/>
</dbReference>
<dbReference type="RefSeq" id="WP_090504403.1">
    <property type="nucleotide sequence ID" value="NZ_FNWL01000001.1"/>
</dbReference>
<keyword evidence="2 6" id="KW-0479">Metal-binding</keyword>
<dbReference type="SUPFAM" id="SSF57783">
    <property type="entry name" value="Zinc beta-ribbon"/>
    <property type="match status" value="1"/>
</dbReference>
<keyword evidence="9" id="KW-1185">Reference proteome</keyword>
<dbReference type="OrthoDB" id="350863at2157"/>
<keyword evidence="8" id="KW-0648">Protein biosynthesis</keyword>
<keyword evidence="2 6" id="KW-0863">Zinc-finger</keyword>
<evidence type="ECO:0000313" key="8">
    <source>
        <dbReference type="EMBL" id="SEH11531.1"/>
    </source>
</evidence>
<dbReference type="InterPro" id="IPR000812">
    <property type="entry name" value="TFIIB"/>
</dbReference>
<sequence length="259" mass="28920">MTQSVYEQSELCPVCESDDIDDSVEVCDAICESCGFVISENTDSTSLEWDVAEGFFSSSEDKDWMSECRIRNATDQQLAEAFETLEEFANQLGLSDDLRGKTAEIYCDAFRAEITDGRVTACIIAACLRLASRRGDLPIPMSRLTEFSSVDEKKFHRSHLALCDELDIEPRTPAPSEYVSFLQLELGLTDADYEEVEQLVDEVEREQMFVGKDPAGIAAGGVYLLQEDFTQLDVAKAVGLSTETVRQRVKDLQKVFDDV</sequence>
<gene>
    <name evidence="8" type="ORF">SAMN04487967_0394</name>
</gene>
<dbReference type="Proteomes" id="UP000199112">
    <property type="component" value="Unassembled WGS sequence"/>
</dbReference>
<dbReference type="GO" id="GO:0070897">
    <property type="term" value="P:transcription preinitiation complex assembly"/>
    <property type="evidence" value="ECO:0007669"/>
    <property type="project" value="InterPro"/>
</dbReference>
<keyword evidence="3" id="KW-0862">Zinc</keyword>